<feature type="compositionally biased region" description="Polar residues" evidence="1">
    <location>
        <begin position="153"/>
        <end position="162"/>
    </location>
</feature>
<feature type="compositionally biased region" description="Basic and acidic residues" evidence="1">
    <location>
        <begin position="221"/>
        <end position="249"/>
    </location>
</feature>
<gene>
    <name evidence="2" type="ORF">CEUTPL_LOCUS10219</name>
</gene>
<reference evidence="2" key="1">
    <citation type="submission" date="2022-01" db="EMBL/GenBank/DDBJ databases">
        <authorList>
            <person name="King R."/>
        </authorList>
    </citation>
    <scope>NUCLEOTIDE SEQUENCE</scope>
</reference>
<dbReference type="AlphaFoldDB" id="A0A9N9MV67"/>
<feature type="region of interest" description="Disordered" evidence="1">
    <location>
        <begin position="364"/>
        <end position="392"/>
    </location>
</feature>
<evidence type="ECO:0000313" key="2">
    <source>
        <dbReference type="EMBL" id="CAG9769717.1"/>
    </source>
</evidence>
<evidence type="ECO:0000313" key="3">
    <source>
        <dbReference type="Proteomes" id="UP001152799"/>
    </source>
</evidence>
<feature type="compositionally biased region" description="Basic and acidic residues" evidence="1">
    <location>
        <begin position="365"/>
        <end position="379"/>
    </location>
</feature>
<evidence type="ECO:0000256" key="1">
    <source>
        <dbReference type="SAM" id="MobiDB-lite"/>
    </source>
</evidence>
<dbReference type="Proteomes" id="UP001152799">
    <property type="component" value="Chromosome 5"/>
</dbReference>
<protein>
    <submittedName>
        <fullName evidence="2">Uncharacterized protein</fullName>
    </submittedName>
</protein>
<feature type="region of interest" description="Disordered" evidence="1">
    <location>
        <begin position="150"/>
        <end position="249"/>
    </location>
</feature>
<accession>A0A9N9MV67</accession>
<organism evidence="2 3">
    <name type="scientific">Ceutorhynchus assimilis</name>
    <name type="common">cabbage seed weevil</name>
    <dbReference type="NCBI Taxonomy" id="467358"/>
    <lineage>
        <taxon>Eukaryota</taxon>
        <taxon>Metazoa</taxon>
        <taxon>Ecdysozoa</taxon>
        <taxon>Arthropoda</taxon>
        <taxon>Hexapoda</taxon>
        <taxon>Insecta</taxon>
        <taxon>Pterygota</taxon>
        <taxon>Neoptera</taxon>
        <taxon>Endopterygota</taxon>
        <taxon>Coleoptera</taxon>
        <taxon>Polyphaga</taxon>
        <taxon>Cucujiformia</taxon>
        <taxon>Curculionidae</taxon>
        <taxon>Ceutorhynchinae</taxon>
        <taxon>Ceutorhynchus</taxon>
    </lineage>
</organism>
<feature type="compositionally biased region" description="Basic and acidic residues" evidence="1">
    <location>
        <begin position="163"/>
        <end position="177"/>
    </location>
</feature>
<proteinExistence type="predicted"/>
<name>A0A9N9MV67_9CUCU</name>
<feature type="compositionally biased region" description="Basic and acidic residues" evidence="1">
    <location>
        <begin position="1"/>
        <end position="14"/>
    </location>
</feature>
<sequence length="392" mass="45807">MAEQDRQQTRETQNREQMGQEQEATDKQAREWWDIQETKKGAMHALTDESIAKVTKCAESIVKATSRYAGGKLSFKMEDKDVVHKSTNTMMNEFLNMATRLERAQGEVIRQQERNRWLIEQTQARESEWQARLNTSKEINALRNTIEIHKQSHTTNKPQQPQRETDKKTNTRTDRQHTRQQGPPTEQEKAGETETNVETDASDWTKVRNKKKKRTYADMVSIEKTRQERLQRRDTERRNGWVTPEPKETSPDYEVIVKGLENTTQEDAQRRCRNIRTLLINNSVREVKAIRTTRQGGTIILAKDQDQQKKIRQTIETSAFSQKKKAKADLKQNVRYNNSYSTIIREHIDHEYSVEEENTVGLEIVGEKELNDDRKDRSTIELPPPTQEKSAD</sequence>
<dbReference type="EMBL" id="OU892281">
    <property type="protein sequence ID" value="CAG9769717.1"/>
    <property type="molecule type" value="Genomic_DNA"/>
</dbReference>
<feature type="region of interest" description="Disordered" evidence="1">
    <location>
        <begin position="1"/>
        <end position="30"/>
    </location>
</feature>
<keyword evidence="3" id="KW-1185">Reference proteome</keyword>